<protein>
    <recommendedName>
        <fullName evidence="6 7">Thioredoxin</fullName>
    </recommendedName>
</protein>
<dbReference type="PROSITE" id="PS51352">
    <property type="entry name" value="THIOREDOXIN_2"/>
    <property type="match status" value="1"/>
</dbReference>
<dbReference type="PROSITE" id="PS00194">
    <property type="entry name" value="THIOREDOXIN_1"/>
    <property type="match status" value="1"/>
</dbReference>
<dbReference type="PIRSF" id="PIRSF000077">
    <property type="entry name" value="Thioredoxin"/>
    <property type="match status" value="1"/>
</dbReference>
<dbReference type="CDD" id="cd02947">
    <property type="entry name" value="TRX_family"/>
    <property type="match status" value="1"/>
</dbReference>
<evidence type="ECO:0000256" key="5">
    <source>
        <dbReference type="ARBA" id="ARBA00023284"/>
    </source>
</evidence>
<keyword evidence="2" id="KW-0813">Transport</keyword>
<proteinExistence type="inferred from homology"/>
<dbReference type="InterPro" id="IPR005746">
    <property type="entry name" value="Thioredoxin"/>
</dbReference>
<evidence type="ECO:0000256" key="4">
    <source>
        <dbReference type="ARBA" id="ARBA00023157"/>
    </source>
</evidence>
<evidence type="ECO:0000313" key="9">
    <source>
        <dbReference type="EMBL" id="MFD2920657.1"/>
    </source>
</evidence>
<dbReference type="Gene3D" id="3.40.30.10">
    <property type="entry name" value="Glutaredoxin"/>
    <property type="match status" value="1"/>
</dbReference>
<dbReference type="SUPFAM" id="SSF52833">
    <property type="entry name" value="Thioredoxin-like"/>
    <property type="match status" value="1"/>
</dbReference>
<evidence type="ECO:0000313" key="10">
    <source>
        <dbReference type="Proteomes" id="UP001597511"/>
    </source>
</evidence>
<dbReference type="RefSeq" id="WP_386099435.1">
    <property type="nucleotide sequence ID" value="NZ_JBHUOZ010000003.1"/>
</dbReference>
<evidence type="ECO:0000256" key="6">
    <source>
        <dbReference type="NCBIfam" id="TIGR01068"/>
    </source>
</evidence>
<sequence length="101" mass="10811">MAATFNTLINGDKPVLVDFFATWCGPCKTMAPILSGLKEQVGDKATIIKVDIDQSPAAAQAYQVQAVPTLILFKQGKIVWRKSGVVPAAELEQLIQTHAGS</sequence>
<dbReference type="InterPro" id="IPR036249">
    <property type="entry name" value="Thioredoxin-like_sf"/>
</dbReference>
<evidence type="ECO:0000259" key="8">
    <source>
        <dbReference type="PROSITE" id="PS51352"/>
    </source>
</evidence>
<keyword evidence="10" id="KW-1185">Reference proteome</keyword>
<gene>
    <name evidence="9" type="primary">trxA</name>
    <name evidence="9" type="ORF">ACFS6H_13095</name>
</gene>
<dbReference type="NCBIfam" id="TIGR01068">
    <property type="entry name" value="thioredoxin"/>
    <property type="match status" value="1"/>
</dbReference>
<keyword evidence="5" id="KW-0676">Redox-active center</keyword>
<evidence type="ECO:0000256" key="2">
    <source>
        <dbReference type="ARBA" id="ARBA00022448"/>
    </source>
</evidence>
<dbReference type="PANTHER" id="PTHR45663:SF11">
    <property type="entry name" value="GEO12009P1"/>
    <property type="match status" value="1"/>
</dbReference>
<comment type="similarity">
    <text evidence="1 7">Belongs to the thioredoxin family.</text>
</comment>
<dbReference type="EMBL" id="JBHUOZ010000003">
    <property type="protein sequence ID" value="MFD2920657.1"/>
    <property type="molecule type" value="Genomic_DNA"/>
</dbReference>
<comment type="caution">
    <text evidence="9">The sequence shown here is derived from an EMBL/GenBank/DDBJ whole genome shotgun (WGS) entry which is preliminary data.</text>
</comment>
<name>A0ABW6A9R1_9BACT</name>
<evidence type="ECO:0000256" key="7">
    <source>
        <dbReference type="PIRNR" id="PIRNR000077"/>
    </source>
</evidence>
<dbReference type="Pfam" id="PF00085">
    <property type="entry name" value="Thioredoxin"/>
    <property type="match status" value="1"/>
</dbReference>
<evidence type="ECO:0000256" key="3">
    <source>
        <dbReference type="ARBA" id="ARBA00022982"/>
    </source>
</evidence>
<reference evidence="10" key="1">
    <citation type="journal article" date="2019" name="Int. J. Syst. Evol. Microbiol.">
        <title>The Global Catalogue of Microorganisms (GCM) 10K type strain sequencing project: providing services to taxonomists for standard genome sequencing and annotation.</title>
        <authorList>
            <consortium name="The Broad Institute Genomics Platform"/>
            <consortium name="The Broad Institute Genome Sequencing Center for Infectious Disease"/>
            <person name="Wu L."/>
            <person name="Ma J."/>
        </authorList>
    </citation>
    <scope>NUCLEOTIDE SEQUENCE [LARGE SCALE GENOMIC DNA]</scope>
    <source>
        <strain evidence="10">KCTC 23299</strain>
    </source>
</reference>
<dbReference type="PRINTS" id="PR00421">
    <property type="entry name" value="THIOREDOXIN"/>
</dbReference>
<dbReference type="InterPro" id="IPR013766">
    <property type="entry name" value="Thioredoxin_domain"/>
</dbReference>
<dbReference type="PANTHER" id="PTHR45663">
    <property type="entry name" value="GEO12009P1"/>
    <property type="match status" value="1"/>
</dbReference>
<dbReference type="Proteomes" id="UP001597511">
    <property type="component" value="Unassembled WGS sequence"/>
</dbReference>
<accession>A0ABW6A9R1</accession>
<evidence type="ECO:0000256" key="1">
    <source>
        <dbReference type="ARBA" id="ARBA00008987"/>
    </source>
</evidence>
<organism evidence="9 10">
    <name type="scientific">Terrimonas rubra</name>
    <dbReference type="NCBI Taxonomy" id="1035890"/>
    <lineage>
        <taxon>Bacteria</taxon>
        <taxon>Pseudomonadati</taxon>
        <taxon>Bacteroidota</taxon>
        <taxon>Chitinophagia</taxon>
        <taxon>Chitinophagales</taxon>
        <taxon>Chitinophagaceae</taxon>
        <taxon>Terrimonas</taxon>
    </lineage>
</organism>
<dbReference type="InterPro" id="IPR017937">
    <property type="entry name" value="Thioredoxin_CS"/>
</dbReference>
<keyword evidence="4" id="KW-1015">Disulfide bond</keyword>
<feature type="domain" description="Thioredoxin" evidence="8">
    <location>
        <begin position="1"/>
        <end position="100"/>
    </location>
</feature>
<keyword evidence="3" id="KW-0249">Electron transport</keyword>